<name>X0XUV0_9ZZZZ</name>
<dbReference type="EMBL" id="BARS01052928">
    <property type="protein sequence ID" value="GAG47079.1"/>
    <property type="molecule type" value="Genomic_DNA"/>
</dbReference>
<sequence length="56" mass="6373">MPSAQIVKGEAKMIEVKKKNSEEFAVTVKEGDTKTEHTVTLDDRYYRDLTQGNITK</sequence>
<protein>
    <submittedName>
        <fullName evidence="1">Uncharacterized protein</fullName>
    </submittedName>
</protein>
<dbReference type="AlphaFoldDB" id="X0XUV0"/>
<proteinExistence type="predicted"/>
<feature type="non-terminal residue" evidence="1">
    <location>
        <position position="56"/>
    </location>
</feature>
<reference evidence="1" key="1">
    <citation type="journal article" date="2014" name="Front. Microbiol.">
        <title>High frequency of phylogenetically diverse reductive dehalogenase-homologous genes in deep subseafloor sedimentary metagenomes.</title>
        <authorList>
            <person name="Kawai M."/>
            <person name="Futagami T."/>
            <person name="Toyoda A."/>
            <person name="Takaki Y."/>
            <person name="Nishi S."/>
            <person name="Hori S."/>
            <person name="Arai W."/>
            <person name="Tsubouchi T."/>
            <person name="Morono Y."/>
            <person name="Uchiyama I."/>
            <person name="Ito T."/>
            <person name="Fujiyama A."/>
            <person name="Inagaki F."/>
            <person name="Takami H."/>
        </authorList>
    </citation>
    <scope>NUCLEOTIDE SEQUENCE</scope>
    <source>
        <strain evidence="1">Expedition CK06-06</strain>
    </source>
</reference>
<gene>
    <name evidence="1" type="ORF">S01H1_78625</name>
</gene>
<comment type="caution">
    <text evidence="1">The sequence shown here is derived from an EMBL/GenBank/DDBJ whole genome shotgun (WGS) entry which is preliminary data.</text>
</comment>
<organism evidence="1">
    <name type="scientific">marine sediment metagenome</name>
    <dbReference type="NCBI Taxonomy" id="412755"/>
    <lineage>
        <taxon>unclassified sequences</taxon>
        <taxon>metagenomes</taxon>
        <taxon>ecological metagenomes</taxon>
    </lineage>
</organism>
<evidence type="ECO:0000313" key="1">
    <source>
        <dbReference type="EMBL" id="GAG47079.1"/>
    </source>
</evidence>
<accession>X0XUV0</accession>